<accession>A0A131Z5V1</accession>
<keyword evidence="3" id="KW-0732">Signal</keyword>
<evidence type="ECO:0000259" key="4">
    <source>
        <dbReference type="SMART" id="SM01318"/>
    </source>
</evidence>
<reference evidence="5" key="1">
    <citation type="journal article" date="2016" name="Ticks Tick Borne Dis.">
        <title>De novo assembly and annotation of the salivary gland transcriptome of Rhipicephalus appendiculatus male and female ticks during blood feeding.</title>
        <authorList>
            <person name="de Castro M.H."/>
            <person name="de Klerk D."/>
            <person name="Pienaar R."/>
            <person name="Latif A.A."/>
            <person name="Rees D.J."/>
            <person name="Mans B.J."/>
        </authorList>
    </citation>
    <scope>NUCLEOTIDE SEQUENCE</scope>
    <source>
        <tissue evidence="5">Salivary glands</tissue>
    </source>
</reference>
<comment type="subcellular location">
    <subcellularLocation>
        <location evidence="1">Secreted</location>
    </subcellularLocation>
</comment>
<evidence type="ECO:0000256" key="1">
    <source>
        <dbReference type="ARBA" id="ARBA00004613"/>
    </source>
</evidence>
<feature type="signal peptide" evidence="3">
    <location>
        <begin position="1"/>
        <end position="19"/>
    </location>
</feature>
<dbReference type="Pfam" id="PF15430">
    <property type="entry name" value="SVWC"/>
    <property type="match status" value="1"/>
</dbReference>
<feature type="domain" description="Single" evidence="4">
    <location>
        <begin position="32"/>
        <end position="96"/>
    </location>
</feature>
<evidence type="ECO:0000256" key="3">
    <source>
        <dbReference type="SAM" id="SignalP"/>
    </source>
</evidence>
<name>A0A131Z5V1_RHIAP</name>
<dbReference type="SMART" id="SM01318">
    <property type="entry name" value="SVWC"/>
    <property type="match status" value="1"/>
</dbReference>
<dbReference type="GO" id="GO:0005576">
    <property type="term" value="C:extracellular region"/>
    <property type="evidence" value="ECO:0007669"/>
    <property type="project" value="UniProtKB-SubCell"/>
</dbReference>
<dbReference type="EMBL" id="GEDV01001813">
    <property type="protein sequence ID" value="JAP86744.1"/>
    <property type="molecule type" value="Transcribed_RNA"/>
</dbReference>
<protein>
    <submittedName>
        <fullName evidence="5">8.9 kDa family member</fullName>
    </submittedName>
</protein>
<feature type="chain" id="PRO_5007286737" evidence="3">
    <location>
        <begin position="20"/>
        <end position="100"/>
    </location>
</feature>
<dbReference type="SUPFAM" id="SSF57603">
    <property type="entry name" value="FnI-like domain"/>
    <property type="match status" value="1"/>
</dbReference>
<evidence type="ECO:0000313" key="5">
    <source>
        <dbReference type="EMBL" id="JAP86744.1"/>
    </source>
</evidence>
<proteinExistence type="predicted"/>
<dbReference type="PROSITE" id="PS51257">
    <property type="entry name" value="PROKAR_LIPOPROTEIN"/>
    <property type="match status" value="1"/>
</dbReference>
<dbReference type="InterPro" id="IPR029277">
    <property type="entry name" value="SVWC_dom"/>
</dbReference>
<sequence length="100" mass="10534">MKMPTVVLALISQLVLVACYVQCPVRSVPGGCWYEGRLYPPGSHVSSANPCAFITCSHTGQTLSITGCPGRSGADQHPPGAAGVPLLLYPDCCSRCPRIF</sequence>
<organism evidence="5">
    <name type="scientific">Rhipicephalus appendiculatus</name>
    <name type="common">Brown ear tick</name>
    <dbReference type="NCBI Taxonomy" id="34631"/>
    <lineage>
        <taxon>Eukaryota</taxon>
        <taxon>Metazoa</taxon>
        <taxon>Ecdysozoa</taxon>
        <taxon>Arthropoda</taxon>
        <taxon>Chelicerata</taxon>
        <taxon>Arachnida</taxon>
        <taxon>Acari</taxon>
        <taxon>Parasitiformes</taxon>
        <taxon>Ixodida</taxon>
        <taxon>Ixodoidea</taxon>
        <taxon>Ixodidae</taxon>
        <taxon>Rhipicephalinae</taxon>
        <taxon>Rhipicephalus</taxon>
        <taxon>Rhipicephalus</taxon>
    </lineage>
</organism>
<keyword evidence="2" id="KW-0964">Secreted</keyword>
<evidence type="ECO:0000256" key="2">
    <source>
        <dbReference type="ARBA" id="ARBA00022525"/>
    </source>
</evidence>
<dbReference type="AlphaFoldDB" id="A0A131Z5V1"/>